<dbReference type="EMBL" id="OZ019894">
    <property type="protein sequence ID" value="CAK9217013.1"/>
    <property type="molecule type" value="Genomic_DNA"/>
</dbReference>
<proteinExistence type="predicted"/>
<accession>A0ABP0UBQ7</accession>
<feature type="transmembrane region" description="Helical" evidence="1">
    <location>
        <begin position="48"/>
        <end position="69"/>
    </location>
</feature>
<protein>
    <recommendedName>
        <fullName evidence="4">Hexosyltransferase</fullName>
    </recommendedName>
</protein>
<sequence>MKQSQHLSSDRPNLFFDEKKKRKKGTCSSIMGMNIPLKLQVLSRGWRFFVLLLVGTGLMFALGMIQWIIASIRPTNFRFESSPAFLLQTGQALEGVVLSMKAERFSHTREVLHKNLNITVTQYIPLQYNSPEVEQALEKFLQGSQEYHTDKILKVFSNRMAFVSAMQAFVDDDSVGWDSWRFFFEDDISLHPSLTPDQAKEALAKGLALAAGDGAIYLGICGPKCSAGAVHLRIKRRSNAHNVSVDAAQCSGTCAHAFGFKKWKAIGFLLHMNKLEMESEYERMYFDQVLVAYALQVHRIWVVGSNLRSPAKVMSDHFGILFQDRDAFHSTISF</sequence>
<evidence type="ECO:0000313" key="3">
    <source>
        <dbReference type="Proteomes" id="UP001497512"/>
    </source>
</evidence>
<reference evidence="2" key="1">
    <citation type="submission" date="2024-02" db="EMBL/GenBank/DDBJ databases">
        <authorList>
            <consortium name="ELIXIR-Norway"/>
            <consortium name="Elixir Norway"/>
        </authorList>
    </citation>
    <scope>NUCLEOTIDE SEQUENCE</scope>
</reference>
<organism evidence="2 3">
    <name type="scientific">Sphagnum troendelagicum</name>
    <dbReference type="NCBI Taxonomy" id="128251"/>
    <lineage>
        <taxon>Eukaryota</taxon>
        <taxon>Viridiplantae</taxon>
        <taxon>Streptophyta</taxon>
        <taxon>Embryophyta</taxon>
        <taxon>Bryophyta</taxon>
        <taxon>Sphagnophytina</taxon>
        <taxon>Sphagnopsida</taxon>
        <taxon>Sphagnales</taxon>
        <taxon>Sphagnaceae</taxon>
        <taxon>Sphagnum</taxon>
    </lineage>
</organism>
<evidence type="ECO:0008006" key="4">
    <source>
        <dbReference type="Google" id="ProtNLM"/>
    </source>
</evidence>
<gene>
    <name evidence="2" type="ORF">CSSPTR1EN2_LOCUS13758</name>
</gene>
<name>A0ABP0UBQ7_9BRYO</name>
<evidence type="ECO:0000256" key="1">
    <source>
        <dbReference type="SAM" id="Phobius"/>
    </source>
</evidence>
<keyword evidence="3" id="KW-1185">Reference proteome</keyword>
<keyword evidence="1" id="KW-0812">Transmembrane</keyword>
<keyword evidence="1" id="KW-0472">Membrane</keyword>
<dbReference type="Proteomes" id="UP001497512">
    <property type="component" value="Chromosome 2"/>
</dbReference>
<evidence type="ECO:0000313" key="2">
    <source>
        <dbReference type="EMBL" id="CAK9217013.1"/>
    </source>
</evidence>
<keyword evidence="1" id="KW-1133">Transmembrane helix</keyword>